<dbReference type="GO" id="GO:0140359">
    <property type="term" value="F:ABC-type transporter activity"/>
    <property type="evidence" value="ECO:0007669"/>
    <property type="project" value="InterPro"/>
</dbReference>
<feature type="transmembrane region" description="Helical" evidence="5">
    <location>
        <begin position="222"/>
        <end position="243"/>
    </location>
</feature>
<keyword evidence="4 5" id="KW-0472">Membrane</keyword>
<reference evidence="7" key="1">
    <citation type="submission" date="2023-03" db="EMBL/GenBank/DDBJ databases">
        <title>Selenobaculum gbiensis gen. nov. sp. nov., a new bacterium isolated from the gut microbiota of IBD patient.</title>
        <authorList>
            <person name="Yeo S."/>
            <person name="Park H."/>
            <person name="Huh C.S."/>
        </authorList>
    </citation>
    <scope>NUCLEOTIDE SEQUENCE</scope>
    <source>
        <strain evidence="7">ICN-92133</strain>
    </source>
</reference>
<feature type="transmembrane region" description="Helical" evidence="5">
    <location>
        <begin position="134"/>
        <end position="157"/>
    </location>
</feature>
<comment type="subcellular location">
    <subcellularLocation>
        <location evidence="5">Cell membrane</location>
        <topology evidence="5">Multi-pass membrane protein</topology>
    </subcellularLocation>
    <subcellularLocation>
        <location evidence="1">Membrane</location>
        <topology evidence="1">Multi-pass membrane protein</topology>
    </subcellularLocation>
</comment>
<dbReference type="Pfam" id="PF01061">
    <property type="entry name" value="ABC2_membrane"/>
    <property type="match status" value="1"/>
</dbReference>
<feature type="transmembrane region" description="Helical" evidence="5">
    <location>
        <begin position="20"/>
        <end position="42"/>
    </location>
</feature>
<dbReference type="PIRSF" id="PIRSF006648">
    <property type="entry name" value="DrrB"/>
    <property type="match status" value="1"/>
</dbReference>
<evidence type="ECO:0000256" key="5">
    <source>
        <dbReference type="RuleBase" id="RU361157"/>
    </source>
</evidence>
<dbReference type="PRINTS" id="PR00164">
    <property type="entry name" value="ABC2TRNSPORT"/>
</dbReference>
<dbReference type="PANTHER" id="PTHR43332:SF2">
    <property type="entry name" value="INNER MEMBRANE TRANSPORT PERMEASE YADH"/>
    <property type="match status" value="1"/>
</dbReference>
<comment type="similarity">
    <text evidence="5">Belongs to the ABC-2 integral membrane protein family.</text>
</comment>
<proteinExistence type="inferred from homology"/>
<gene>
    <name evidence="7" type="ORF">P3F81_07765</name>
</gene>
<accession>A0A9Y2AKZ9</accession>
<dbReference type="InterPro" id="IPR047817">
    <property type="entry name" value="ABC2_TM_bact-type"/>
</dbReference>
<keyword evidence="8" id="KW-1185">Reference proteome</keyword>
<evidence type="ECO:0000256" key="1">
    <source>
        <dbReference type="ARBA" id="ARBA00004141"/>
    </source>
</evidence>
<dbReference type="InterPro" id="IPR052522">
    <property type="entry name" value="ABC-2_transport_permease"/>
</dbReference>
<keyword evidence="3 5" id="KW-1133">Transmembrane helix</keyword>
<dbReference type="KEGG" id="sgbi:P3F81_07765"/>
<dbReference type="RefSeq" id="WP_147669968.1">
    <property type="nucleotide sequence ID" value="NZ_CP120678.1"/>
</dbReference>
<feature type="transmembrane region" description="Helical" evidence="5">
    <location>
        <begin position="57"/>
        <end position="79"/>
    </location>
</feature>
<feature type="transmembrane region" description="Helical" evidence="5">
    <location>
        <begin position="100"/>
        <end position="128"/>
    </location>
</feature>
<feature type="domain" description="ABC transmembrane type-2" evidence="6">
    <location>
        <begin position="22"/>
        <end position="245"/>
    </location>
</feature>
<dbReference type="PANTHER" id="PTHR43332">
    <property type="entry name" value="INNER MEMBRANE TRANSPORT PERMEASE YADH-RELATED"/>
    <property type="match status" value="1"/>
</dbReference>
<evidence type="ECO:0000256" key="2">
    <source>
        <dbReference type="ARBA" id="ARBA00022692"/>
    </source>
</evidence>
<dbReference type="AlphaFoldDB" id="A0A9Y2AKZ9"/>
<evidence type="ECO:0000256" key="4">
    <source>
        <dbReference type="ARBA" id="ARBA00023136"/>
    </source>
</evidence>
<keyword evidence="5" id="KW-0813">Transport</keyword>
<keyword evidence="2 5" id="KW-0812">Transmembrane</keyword>
<dbReference type="InterPro" id="IPR013525">
    <property type="entry name" value="ABC2_TM"/>
</dbReference>
<dbReference type="EMBL" id="CP120678">
    <property type="protein sequence ID" value="WIW71976.1"/>
    <property type="molecule type" value="Genomic_DNA"/>
</dbReference>
<dbReference type="PROSITE" id="PS51012">
    <property type="entry name" value="ABC_TM2"/>
    <property type="match status" value="1"/>
</dbReference>
<dbReference type="InterPro" id="IPR000412">
    <property type="entry name" value="ABC_2_transport"/>
</dbReference>
<evidence type="ECO:0000313" key="7">
    <source>
        <dbReference type="EMBL" id="WIW71976.1"/>
    </source>
</evidence>
<evidence type="ECO:0000313" key="8">
    <source>
        <dbReference type="Proteomes" id="UP001243623"/>
    </source>
</evidence>
<name>A0A9Y2AKZ9_9FIRM</name>
<sequence length="247" mass="27505">MLYDIVTVFWREWVVLRRRLGKFILSRMIAPMLYLVAFGWGLGRSIQVAQGASYLDFLVPGILALNSMNISFNGVGAPLHTSRVFHKSLEEYLVAPIRPIAFVIGKVLSGVVRGLISSVIIIALAYLFGAHFQITGMFLAVLTLNCIIFSALGFVAAMLIDSHEDMGSFNTYVLLPMSFLCGTFFATDKLPEAIHYFLMLLPLTHTSSALRSLAMQGQVSETSILVLFLYMIVLLGIGIWTIYRIRK</sequence>
<protein>
    <recommendedName>
        <fullName evidence="5">Transport permease protein</fullName>
    </recommendedName>
</protein>
<organism evidence="7 8">
    <name type="scientific">Selenobaculum gibii</name>
    <dbReference type="NCBI Taxonomy" id="3054208"/>
    <lineage>
        <taxon>Bacteria</taxon>
        <taxon>Bacillati</taxon>
        <taxon>Bacillota</taxon>
        <taxon>Negativicutes</taxon>
        <taxon>Selenomonadales</taxon>
        <taxon>Selenomonadaceae</taxon>
        <taxon>Selenobaculum</taxon>
    </lineage>
</organism>
<dbReference type="Proteomes" id="UP001243623">
    <property type="component" value="Chromosome"/>
</dbReference>
<feature type="transmembrane region" description="Helical" evidence="5">
    <location>
        <begin position="169"/>
        <end position="187"/>
    </location>
</feature>
<dbReference type="GO" id="GO:0043190">
    <property type="term" value="C:ATP-binding cassette (ABC) transporter complex"/>
    <property type="evidence" value="ECO:0007669"/>
    <property type="project" value="InterPro"/>
</dbReference>
<evidence type="ECO:0000256" key="3">
    <source>
        <dbReference type="ARBA" id="ARBA00022989"/>
    </source>
</evidence>
<evidence type="ECO:0000259" key="6">
    <source>
        <dbReference type="PROSITE" id="PS51012"/>
    </source>
</evidence>
<keyword evidence="5" id="KW-1003">Cell membrane</keyword>